<sequence>MAEKTVDSKVISKLESVGYTTKEYNYGYSLPSSGDRKLKPKEGALYLSKSLKTTRSEFEFLIFSGQDRKKIDKLILIEDKDDVKKLGQLENVGDNDTLREYAVTDVSFYANEILSKTEGVNSIFSLAVAGKSLRTSAIYFFKNTEIISKYSKHEIHSLSDEISFIYLEKWNDWNQLAKDKIDDYINSYLLNLDSPDNELNINHIRSVAGKLSNTIDKKLKLDPFKRLLLVSGLLLGINYDSKVINSFDEPFGPSDLYKRIDASLPLNKFSSEKKSQLLKQYSFIKDDKKISTELFKKNGNSEGYPLEIIAKELLKKSPVGYSVIDLMKKSSHIDLLGNLFDIFTKYMNVGGASGDIVLTPPHLTKFMSEIVDVNAEDYILDITVGTAGFLISAMTLIDEQIDKNNSLTKEEKEGQKELVRTEHLWGVDYDSNMYAVAVTNMLLHGDGKSHIFHGNSDYQIDLTTGKPFNEIFVLERINPLDKSQVVKEKVEFTKLLFNPPYDNQPLFVRNGLRNLKAGGLASIIIPKSTFNKGGVYVEEIFAENTLNTVIDLPLGQFKTKSGNKGTDVAIFIFTSQRPHNFDKDYVNFIKVKKDGVKTKGNSKGIASQETDTIFTSLREFIKSGCRDLTLIANREHFDKFLLKKLIRGKYMYMDYFDRGDITPIKEDFYDVFRNYFAYMSESEKRK</sequence>
<keyword evidence="5" id="KW-0680">Restriction system</keyword>
<evidence type="ECO:0000256" key="2">
    <source>
        <dbReference type="ARBA" id="ARBA00022603"/>
    </source>
</evidence>
<evidence type="ECO:0000313" key="10">
    <source>
        <dbReference type="Proteomes" id="UP000186437"/>
    </source>
</evidence>
<dbReference type="InterPro" id="IPR051537">
    <property type="entry name" value="DNA_Adenine_Mtase"/>
</dbReference>
<keyword evidence="3 9" id="KW-0808">Transferase</keyword>
<evidence type="ECO:0000313" key="8">
    <source>
        <dbReference type="EMBL" id="OLF50509.1"/>
    </source>
</evidence>
<dbReference type="PANTHER" id="PTHR42933">
    <property type="entry name" value="SLR6095 PROTEIN"/>
    <property type="match status" value="1"/>
</dbReference>
<dbReference type="OrthoDB" id="9814572at2"/>
<reference evidence="9 11" key="3">
    <citation type="submission" date="2018-06" db="EMBL/GenBank/DDBJ databases">
        <authorList>
            <consortium name="Pathogen Informatics"/>
            <person name="Doyle S."/>
        </authorList>
    </citation>
    <scope>NUCLEOTIDE SEQUENCE [LARGE SCALE GENOMIC DNA]</scope>
    <source>
        <strain evidence="9 11">NCTC12957</strain>
    </source>
</reference>
<reference evidence="10" key="1">
    <citation type="submission" date="2016-12" db="EMBL/GenBank/DDBJ databases">
        <authorList>
            <person name="Gulvik C.A."/>
        </authorList>
    </citation>
    <scope>NUCLEOTIDE SEQUENCE [LARGE SCALE GENOMIC DNA]</scope>
    <source>
        <strain evidence="10">ATCC 51725</strain>
    </source>
</reference>
<keyword evidence="2 9" id="KW-0489">Methyltransferase</keyword>
<dbReference type="GO" id="GO:0009307">
    <property type="term" value="P:DNA restriction-modification system"/>
    <property type="evidence" value="ECO:0007669"/>
    <property type="project" value="UniProtKB-KW"/>
</dbReference>
<dbReference type="GO" id="GO:0016787">
    <property type="term" value="F:hydrolase activity"/>
    <property type="evidence" value="ECO:0007669"/>
    <property type="project" value="UniProtKB-KW"/>
</dbReference>
<dbReference type="InterPro" id="IPR029063">
    <property type="entry name" value="SAM-dependent_MTases_sf"/>
</dbReference>
<evidence type="ECO:0000313" key="11">
    <source>
        <dbReference type="Proteomes" id="UP000255213"/>
    </source>
</evidence>
<name>A0A1Q8EFE6_STRAI</name>
<accession>A0A1Q8EFE6</accession>
<keyword evidence="9" id="KW-0378">Hydrolase</keyword>
<evidence type="ECO:0000256" key="4">
    <source>
        <dbReference type="ARBA" id="ARBA00022691"/>
    </source>
</evidence>
<dbReference type="EMBL" id="MSJL01000005">
    <property type="protein sequence ID" value="OLF50509.1"/>
    <property type="molecule type" value="Genomic_DNA"/>
</dbReference>
<evidence type="ECO:0000256" key="6">
    <source>
        <dbReference type="ARBA" id="ARBA00047942"/>
    </source>
</evidence>
<evidence type="ECO:0000256" key="5">
    <source>
        <dbReference type="ARBA" id="ARBA00022747"/>
    </source>
</evidence>
<dbReference type="EC" id="2.1.1.72" evidence="1"/>
<dbReference type="Proteomes" id="UP000255213">
    <property type="component" value="Unassembled WGS sequence"/>
</dbReference>
<evidence type="ECO:0000259" key="7">
    <source>
        <dbReference type="Pfam" id="PF02384"/>
    </source>
</evidence>
<organism evidence="8 10">
    <name type="scientific">Streptococcus acidominimus</name>
    <dbReference type="NCBI Taxonomy" id="1326"/>
    <lineage>
        <taxon>Bacteria</taxon>
        <taxon>Bacillati</taxon>
        <taxon>Bacillota</taxon>
        <taxon>Bacilli</taxon>
        <taxon>Lactobacillales</taxon>
        <taxon>Streptococcaceae</taxon>
        <taxon>Streptococcus</taxon>
    </lineage>
</organism>
<dbReference type="GO" id="GO:0032259">
    <property type="term" value="P:methylation"/>
    <property type="evidence" value="ECO:0007669"/>
    <property type="project" value="UniProtKB-KW"/>
</dbReference>
<dbReference type="Proteomes" id="UP000186437">
    <property type="component" value="Unassembled WGS sequence"/>
</dbReference>
<proteinExistence type="predicted"/>
<dbReference type="Gene3D" id="3.40.50.150">
    <property type="entry name" value="Vaccinia Virus protein VP39"/>
    <property type="match status" value="1"/>
</dbReference>
<dbReference type="RefSeq" id="WP_075098547.1">
    <property type="nucleotide sequence ID" value="NZ_MSJL01000005.1"/>
</dbReference>
<gene>
    <name evidence="9" type="primary">bcgIA_1</name>
    <name evidence="8" type="ORF">BU200_01925</name>
    <name evidence="9" type="ORF">NCTC12957_00261</name>
</gene>
<dbReference type="GO" id="GO:0009007">
    <property type="term" value="F:site-specific DNA-methyltransferase (adenine-specific) activity"/>
    <property type="evidence" value="ECO:0007669"/>
    <property type="project" value="UniProtKB-EC"/>
</dbReference>
<evidence type="ECO:0000313" key="9">
    <source>
        <dbReference type="EMBL" id="SUN05637.1"/>
    </source>
</evidence>
<comment type="catalytic activity">
    <reaction evidence="6">
        <text>a 2'-deoxyadenosine in DNA + S-adenosyl-L-methionine = an N(6)-methyl-2'-deoxyadenosine in DNA + S-adenosyl-L-homocysteine + H(+)</text>
        <dbReference type="Rhea" id="RHEA:15197"/>
        <dbReference type="Rhea" id="RHEA-COMP:12418"/>
        <dbReference type="Rhea" id="RHEA-COMP:12419"/>
        <dbReference type="ChEBI" id="CHEBI:15378"/>
        <dbReference type="ChEBI" id="CHEBI:57856"/>
        <dbReference type="ChEBI" id="CHEBI:59789"/>
        <dbReference type="ChEBI" id="CHEBI:90615"/>
        <dbReference type="ChEBI" id="CHEBI:90616"/>
        <dbReference type="EC" id="2.1.1.72"/>
    </reaction>
</comment>
<dbReference type="Pfam" id="PF02384">
    <property type="entry name" value="N6_Mtase"/>
    <property type="match status" value="1"/>
</dbReference>
<evidence type="ECO:0000256" key="1">
    <source>
        <dbReference type="ARBA" id="ARBA00011900"/>
    </source>
</evidence>
<dbReference type="InterPro" id="IPR003356">
    <property type="entry name" value="DNA_methylase_A-5"/>
</dbReference>
<dbReference type="AlphaFoldDB" id="A0A1Q8EFE6"/>
<keyword evidence="10" id="KW-1185">Reference proteome</keyword>
<dbReference type="EMBL" id="UHEN01000001">
    <property type="protein sequence ID" value="SUN05637.1"/>
    <property type="molecule type" value="Genomic_DNA"/>
</dbReference>
<reference evidence="8" key="2">
    <citation type="submission" date="2016-12" db="EMBL/GenBank/DDBJ databases">
        <authorList>
            <person name="Song W.-J."/>
            <person name="Kurnit D.M."/>
        </authorList>
    </citation>
    <scope>NUCLEOTIDE SEQUENCE [LARGE SCALE GENOMIC DNA]</scope>
    <source>
        <strain evidence="8">ATCC 51725</strain>
    </source>
</reference>
<protein>
    <recommendedName>
        <fullName evidence="1">site-specific DNA-methyltransferase (adenine-specific)</fullName>
        <ecNumber evidence="1">2.1.1.72</ecNumber>
    </recommendedName>
</protein>
<dbReference type="PANTHER" id="PTHR42933:SF1">
    <property type="entry name" value="SITE-SPECIFIC DNA-METHYLTRANSFERASE (ADENINE-SPECIFIC)"/>
    <property type="match status" value="1"/>
</dbReference>
<dbReference type="GO" id="GO:0008170">
    <property type="term" value="F:N-methyltransferase activity"/>
    <property type="evidence" value="ECO:0007669"/>
    <property type="project" value="InterPro"/>
</dbReference>
<evidence type="ECO:0000256" key="3">
    <source>
        <dbReference type="ARBA" id="ARBA00022679"/>
    </source>
</evidence>
<feature type="domain" description="DNA methylase adenine-specific" evidence="7">
    <location>
        <begin position="333"/>
        <end position="620"/>
    </location>
</feature>
<dbReference type="GO" id="GO:0003677">
    <property type="term" value="F:DNA binding"/>
    <property type="evidence" value="ECO:0007669"/>
    <property type="project" value="InterPro"/>
</dbReference>
<dbReference type="SUPFAM" id="SSF53335">
    <property type="entry name" value="S-adenosyl-L-methionine-dependent methyltransferases"/>
    <property type="match status" value="1"/>
</dbReference>
<keyword evidence="4" id="KW-0949">S-adenosyl-L-methionine</keyword>